<dbReference type="Pfam" id="PF13441">
    <property type="entry name" value="Gly-zipper_YMGG"/>
    <property type="match status" value="1"/>
</dbReference>
<gene>
    <name evidence="4" type="ORF">THIOM_000045</name>
</gene>
<keyword evidence="1" id="KW-0175">Coiled coil</keyword>
<evidence type="ECO:0000256" key="1">
    <source>
        <dbReference type="SAM" id="Coils"/>
    </source>
</evidence>
<dbReference type="PROSITE" id="PS51257">
    <property type="entry name" value="PROKAR_LIPOPROTEIN"/>
    <property type="match status" value="1"/>
</dbReference>
<feature type="coiled-coil region" evidence="1">
    <location>
        <begin position="112"/>
        <end position="216"/>
    </location>
</feature>
<keyword evidence="2" id="KW-0812">Transmembrane</keyword>
<evidence type="ECO:0000313" key="4">
    <source>
        <dbReference type="EMBL" id="OAD24106.1"/>
    </source>
</evidence>
<sequence>MMNKFIRNMMILLAVTVVLSGCVATGEKKPNGGADTSQTRTEGALLGVVVGGLIGALSGDNKKERLKRAMIGATVGGLAGLAIGDLMAKRQQGYATREAAIKTETQIVRRHTEELHAQNQKLAQDIRDYDQQIQNLNTDYARLQAQKEIVATRHQEAQSLLTLVRNELTEANRQVQNKYQQNQVSASDLKKWETQVANLEKEKDALQKNVDTLFSMTQSL</sequence>
<keyword evidence="2" id="KW-1133">Transmembrane helix</keyword>
<comment type="caution">
    <text evidence="4">The sequence shown here is derived from an EMBL/GenBank/DDBJ whole genome shotgun (WGS) entry which is preliminary data.</text>
</comment>
<keyword evidence="2" id="KW-0472">Membrane</keyword>
<feature type="domain" description="YMGG-like Gly-zipper" evidence="3">
    <location>
        <begin position="40"/>
        <end position="85"/>
    </location>
</feature>
<name>A0A176S863_9GAMM</name>
<protein>
    <recommendedName>
        <fullName evidence="3">YMGG-like Gly-zipper domain-containing protein</fullName>
    </recommendedName>
</protein>
<evidence type="ECO:0000313" key="5">
    <source>
        <dbReference type="Proteomes" id="UP000076962"/>
    </source>
</evidence>
<dbReference type="EMBL" id="LUTY01000009">
    <property type="protein sequence ID" value="OAD24106.1"/>
    <property type="molecule type" value="Genomic_DNA"/>
</dbReference>
<evidence type="ECO:0000256" key="2">
    <source>
        <dbReference type="SAM" id="Phobius"/>
    </source>
</evidence>
<evidence type="ECO:0000259" key="3">
    <source>
        <dbReference type="Pfam" id="PF13441"/>
    </source>
</evidence>
<accession>A0A176S863</accession>
<organism evidence="4 5">
    <name type="scientific">Candidatus Thiomargarita nelsonii</name>
    <dbReference type="NCBI Taxonomy" id="1003181"/>
    <lineage>
        <taxon>Bacteria</taxon>
        <taxon>Pseudomonadati</taxon>
        <taxon>Pseudomonadota</taxon>
        <taxon>Gammaproteobacteria</taxon>
        <taxon>Thiotrichales</taxon>
        <taxon>Thiotrichaceae</taxon>
        <taxon>Thiomargarita</taxon>
    </lineage>
</organism>
<feature type="transmembrane region" description="Helical" evidence="2">
    <location>
        <begin position="40"/>
        <end position="57"/>
    </location>
</feature>
<dbReference type="InterPro" id="IPR027367">
    <property type="entry name" value="Gly-zipper_YMGG"/>
</dbReference>
<proteinExistence type="predicted"/>
<keyword evidence="5" id="KW-1185">Reference proteome</keyword>
<dbReference type="Proteomes" id="UP000076962">
    <property type="component" value="Unassembled WGS sequence"/>
</dbReference>
<reference evidence="4 5" key="1">
    <citation type="submission" date="2016-05" db="EMBL/GenBank/DDBJ databases">
        <title>Single-cell genome of chain-forming Candidatus Thiomargarita nelsonii and comparison to other large sulfur-oxidizing bacteria.</title>
        <authorList>
            <person name="Winkel M."/>
            <person name="Salman V."/>
            <person name="Woyke T."/>
            <person name="Schulz-Vogt H."/>
            <person name="Richter M."/>
            <person name="Flood B."/>
            <person name="Bailey J."/>
            <person name="Amann R."/>
            <person name="Mussmann M."/>
        </authorList>
    </citation>
    <scope>NUCLEOTIDE SEQUENCE [LARGE SCALE GENOMIC DNA]</scope>
    <source>
        <strain evidence="4 5">THI036</strain>
    </source>
</reference>
<dbReference type="AlphaFoldDB" id="A0A176S863"/>